<evidence type="ECO:0000259" key="3">
    <source>
        <dbReference type="PROSITE" id="PS51462"/>
    </source>
</evidence>
<proteinExistence type="predicted"/>
<dbReference type="GO" id="GO:0005829">
    <property type="term" value="C:cytosol"/>
    <property type="evidence" value="ECO:0007669"/>
    <property type="project" value="TreeGrafter"/>
</dbReference>
<dbReference type="EMBL" id="FOYL01000004">
    <property type="protein sequence ID" value="SFR18740.1"/>
    <property type="molecule type" value="Genomic_DNA"/>
</dbReference>
<dbReference type="InterPro" id="IPR000086">
    <property type="entry name" value="NUDIX_hydrolase_dom"/>
</dbReference>
<dbReference type="Gene3D" id="3.90.79.10">
    <property type="entry name" value="Nucleoside Triphosphate Pyrophosphohydrolase"/>
    <property type="match status" value="1"/>
</dbReference>
<comment type="cofactor">
    <cofactor evidence="1">
        <name>Mg(2+)</name>
        <dbReference type="ChEBI" id="CHEBI:18420"/>
    </cofactor>
</comment>
<feature type="domain" description="Nudix hydrolase" evidence="3">
    <location>
        <begin position="44"/>
        <end position="178"/>
    </location>
</feature>
<dbReference type="SUPFAM" id="SSF55811">
    <property type="entry name" value="Nudix"/>
    <property type="match status" value="1"/>
</dbReference>
<dbReference type="GO" id="GO:0019693">
    <property type="term" value="P:ribose phosphate metabolic process"/>
    <property type="evidence" value="ECO:0007669"/>
    <property type="project" value="TreeGrafter"/>
</dbReference>
<dbReference type="PROSITE" id="PS51462">
    <property type="entry name" value="NUDIX"/>
    <property type="match status" value="1"/>
</dbReference>
<dbReference type="PANTHER" id="PTHR11839:SF18">
    <property type="entry name" value="NUDIX HYDROLASE DOMAIN-CONTAINING PROTEIN"/>
    <property type="match status" value="1"/>
</dbReference>
<dbReference type="PROSITE" id="PS00893">
    <property type="entry name" value="NUDIX_BOX"/>
    <property type="match status" value="1"/>
</dbReference>
<dbReference type="STRING" id="84724.SAMN04488564_104908"/>
<keyword evidence="2" id="KW-0378">Hydrolase</keyword>
<dbReference type="InterPro" id="IPR015797">
    <property type="entry name" value="NUDIX_hydrolase-like_dom_sf"/>
</dbReference>
<dbReference type="AlphaFoldDB" id="A0A1I6EM01"/>
<gene>
    <name evidence="4" type="ORF">SAMN04488564_104908</name>
</gene>
<dbReference type="Proteomes" id="UP000198583">
    <property type="component" value="Unassembled WGS sequence"/>
</dbReference>
<reference evidence="5" key="1">
    <citation type="submission" date="2016-10" db="EMBL/GenBank/DDBJ databases">
        <authorList>
            <person name="Varghese N."/>
            <person name="Submissions S."/>
        </authorList>
    </citation>
    <scope>NUCLEOTIDE SEQUENCE [LARGE SCALE GENOMIC DNA]</scope>
    <source>
        <strain evidence="5">DSM 44232</strain>
    </source>
</reference>
<dbReference type="GO" id="GO:0006753">
    <property type="term" value="P:nucleoside phosphate metabolic process"/>
    <property type="evidence" value="ECO:0007669"/>
    <property type="project" value="TreeGrafter"/>
</dbReference>
<evidence type="ECO:0000256" key="2">
    <source>
        <dbReference type="ARBA" id="ARBA00022801"/>
    </source>
</evidence>
<dbReference type="GO" id="GO:0016787">
    <property type="term" value="F:hydrolase activity"/>
    <property type="evidence" value="ECO:0007669"/>
    <property type="project" value="UniProtKB-KW"/>
</dbReference>
<sequence length="191" mass="21548">MTEYPEELKWQVHGRRTVYDNRWVKVDLVEVEPPDGSRFEHHVVRLDHVAVALLVNDSEEVLTLWRYRFAVDQWGYELIGGLVEDGEEPAVTAAREAEEETGWRPIGEPEHIGTFQPLPGIIDAPVNAYVWRAAEKVGEPTDAEEAARIEWIPVSRVLELVQRGEVLGSGAIVPLLYYLASRNVATAPGER</sequence>
<dbReference type="InterPro" id="IPR020084">
    <property type="entry name" value="NUDIX_hydrolase_CS"/>
</dbReference>
<organism evidence="4 5">
    <name type="scientific">Lentzea waywayandensis</name>
    <dbReference type="NCBI Taxonomy" id="84724"/>
    <lineage>
        <taxon>Bacteria</taxon>
        <taxon>Bacillati</taxon>
        <taxon>Actinomycetota</taxon>
        <taxon>Actinomycetes</taxon>
        <taxon>Pseudonocardiales</taxon>
        <taxon>Pseudonocardiaceae</taxon>
        <taxon>Lentzea</taxon>
    </lineage>
</organism>
<protein>
    <submittedName>
        <fullName evidence="4">ADP-ribose pyrophosphatase YjhB, NUDIX family</fullName>
    </submittedName>
</protein>
<evidence type="ECO:0000256" key="1">
    <source>
        <dbReference type="ARBA" id="ARBA00001946"/>
    </source>
</evidence>
<name>A0A1I6EM01_9PSEU</name>
<dbReference type="RefSeq" id="WP_245822013.1">
    <property type="nucleotide sequence ID" value="NZ_FOYL01000004.1"/>
</dbReference>
<evidence type="ECO:0000313" key="4">
    <source>
        <dbReference type="EMBL" id="SFR18740.1"/>
    </source>
</evidence>
<dbReference type="PANTHER" id="PTHR11839">
    <property type="entry name" value="UDP/ADP-SUGAR PYROPHOSPHATASE"/>
    <property type="match status" value="1"/>
</dbReference>
<keyword evidence="5" id="KW-1185">Reference proteome</keyword>
<dbReference type="Pfam" id="PF00293">
    <property type="entry name" value="NUDIX"/>
    <property type="match status" value="1"/>
</dbReference>
<evidence type="ECO:0000313" key="5">
    <source>
        <dbReference type="Proteomes" id="UP000198583"/>
    </source>
</evidence>
<accession>A0A1I6EM01</accession>
<dbReference type="CDD" id="cd03424">
    <property type="entry name" value="NUDIX_ADPRase_Nudt5_UGPPase_Nudt14"/>
    <property type="match status" value="1"/>
</dbReference>